<evidence type="ECO:0000256" key="2">
    <source>
        <dbReference type="ARBA" id="ARBA00023315"/>
    </source>
</evidence>
<keyword evidence="1" id="KW-0808">Transferase</keyword>
<keyword evidence="2" id="KW-0012">Acyltransferase</keyword>
<accession>A0A9E7ERZ5</accession>
<organism evidence="3 4">
    <name type="scientific">Musa troglodytarum</name>
    <name type="common">fe'i banana</name>
    <dbReference type="NCBI Taxonomy" id="320322"/>
    <lineage>
        <taxon>Eukaryota</taxon>
        <taxon>Viridiplantae</taxon>
        <taxon>Streptophyta</taxon>
        <taxon>Embryophyta</taxon>
        <taxon>Tracheophyta</taxon>
        <taxon>Spermatophyta</taxon>
        <taxon>Magnoliopsida</taxon>
        <taxon>Liliopsida</taxon>
        <taxon>Zingiberales</taxon>
        <taxon>Musaceae</taxon>
        <taxon>Musa</taxon>
    </lineage>
</organism>
<dbReference type="GO" id="GO:0016747">
    <property type="term" value="F:acyltransferase activity, transferring groups other than amino-acyl groups"/>
    <property type="evidence" value="ECO:0007669"/>
    <property type="project" value="UniProtKB-ARBA"/>
</dbReference>
<evidence type="ECO:0000313" key="3">
    <source>
        <dbReference type="EMBL" id="URD82253.1"/>
    </source>
</evidence>
<evidence type="ECO:0000313" key="4">
    <source>
        <dbReference type="Proteomes" id="UP001055439"/>
    </source>
</evidence>
<evidence type="ECO:0000256" key="1">
    <source>
        <dbReference type="ARBA" id="ARBA00022679"/>
    </source>
</evidence>
<gene>
    <name evidence="3" type="ORF">MUK42_03408</name>
</gene>
<dbReference type="Proteomes" id="UP001055439">
    <property type="component" value="Chromosome 10"/>
</dbReference>
<dbReference type="AlphaFoldDB" id="A0A9E7ERZ5"/>
<dbReference type="PANTHER" id="PTHR31625">
    <property type="match status" value="1"/>
</dbReference>
<keyword evidence="4" id="KW-1185">Reference proteome</keyword>
<dbReference type="Gene3D" id="3.30.559.10">
    <property type="entry name" value="Chloramphenicol acetyltransferase-like domain"/>
    <property type="match status" value="2"/>
</dbReference>
<reference evidence="3" key="1">
    <citation type="submission" date="2022-05" db="EMBL/GenBank/DDBJ databases">
        <title>The Musa troglodytarum L. genome provides insights into the mechanism of non-climacteric behaviour and enrichment of carotenoids.</title>
        <authorList>
            <person name="Wang J."/>
        </authorList>
    </citation>
    <scope>NUCLEOTIDE SEQUENCE</scope>
    <source>
        <tissue evidence="3">Leaf</tissue>
    </source>
</reference>
<name>A0A9E7ERZ5_9LILI</name>
<protein>
    <submittedName>
        <fullName evidence="3">Anthocyanin 5-aromatic</fullName>
    </submittedName>
</protein>
<dbReference type="InterPro" id="IPR051504">
    <property type="entry name" value="Plant_metabolite_acyltrans"/>
</dbReference>
<dbReference type="InterPro" id="IPR023213">
    <property type="entry name" value="CAT-like_dom_sf"/>
</dbReference>
<dbReference type="SUPFAM" id="SSF52777">
    <property type="entry name" value="CoA-dependent acyltransferases"/>
    <property type="match status" value="1"/>
</dbReference>
<dbReference type="EMBL" id="CP097503">
    <property type="protein sequence ID" value="URD82253.1"/>
    <property type="molecule type" value="Genomic_DNA"/>
</dbReference>
<sequence>MASLPSSVTVLERFQVSPPPGSAPNASLPLTFFDVVWLPTGPVERIFFYPFPHPTSHFISHHLALRHFYPLAGRVVPPCGPSPDTKFQIRCSNGDSVPLTLAESSDDFRQLSGDQPRVFGRVYGLIPQLPPTGDGSIPLLALQITVFPDQGVSIGVAVHHVVCDDSSSIHFVKSWAAAAACSAEDPSESPLSPPPLCDPTVIADPDGLYYKILTEMQNLKSAGPRAEQGDAVIASFLIGREQIDRLKQGAMARAGATHVSSFVVACAFAWACLVRAQAGFYAGKKSAHLLFSVECRGRLEPPVPAGYFGNCLRPCFVEVSMSDLIKDDGVFAAAEAIGRAIKGLEHGILKGAEGWLQKIVSLTPERPMSIAGSPRYRVYDADLGWGRPIKVEMTSIEKTPGTVSLAESRDGGGGIEMGVVLPAKDMDEFARAFVLASSFLGT</sequence>
<dbReference type="OrthoDB" id="10056939at2759"/>
<proteinExistence type="predicted"/>
<dbReference type="Pfam" id="PF02458">
    <property type="entry name" value="Transferase"/>
    <property type="match status" value="1"/>
</dbReference>